<evidence type="ECO:0000313" key="9">
    <source>
        <dbReference type="EMBL" id="KAF7764840.1"/>
    </source>
</evidence>
<dbReference type="CDD" id="cd07332">
    <property type="entry name" value="M48C_Oma1_like"/>
    <property type="match status" value="1"/>
</dbReference>
<protein>
    <recommendedName>
        <fullName evidence="8">Peptidase M48 domain-containing protein</fullName>
    </recommendedName>
</protein>
<feature type="transmembrane region" description="Helical" evidence="7">
    <location>
        <begin position="18"/>
        <end position="36"/>
    </location>
</feature>
<feature type="domain" description="Peptidase M48" evidence="8">
    <location>
        <begin position="80"/>
        <end position="255"/>
    </location>
</feature>
<evidence type="ECO:0000256" key="3">
    <source>
        <dbReference type="ARBA" id="ARBA00022801"/>
    </source>
</evidence>
<keyword evidence="7" id="KW-0472">Membrane</keyword>
<dbReference type="GO" id="GO:0016020">
    <property type="term" value="C:membrane"/>
    <property type="evidence" value="ECO:0007669"/>
    <property type="project" value="TreeGrafter"/>
</dbReference>
<dbReference type="InterPro" id="IPR001915">
    <property type="entry name" value="Peptidase_M48"/>
</dbReference>
<comment type="caution">
    <text evidence="9">The sequence shown here is derived from an EMBL/GenBank/DDBJ whole genome shotgun (WGS) entry which is preliminary data.</text>
</comment>
<dbReference type="PANTHER" id="PTHR22726:SF24">
    <property type="entry name" value="M48 FAMILY METALLOPEPTIDASE"/>
    <property type="match status" value="1"/>
</dbReference>
<keyword evidence="7" id="KW-0812">Transmembrane</keyword>
<evidence type="ECO:0000256" key="6">
    <source>
        <dbReference type="RuleBase" id="RU003983"/>
    </source>
</evidence>
<keyword evidence="4 6" id="KW-0862">Zinc</keyword>
<dbReference type="Gene3D" id="3.30.2010.10">
    <property type="entry name" value="Metalloproteases ('zincins'), catalytic domain"/>
    <property type="match status" value="1"/>
</dbReference>
<keyword evidence="3 6" id="KW-0378">Hydrolase</keyword>
<dbReference type="EMBL" id="AHBZ03000027">
    <property type="protein sequence ID" value="KAF7764840.1"/>
    <property type="molecule type" value="Genomic_DNA"/>
</dbReference>
<sequence>MNSSLESRVKKNKQTQRLWILTTTLIVTLFAGYQFYTQSIPYLAEKIATAIPEPIYRIVDESSLDALDESEFSGSQLDENKQKEVQTLFLQLIESEQTSQRQFTLALRHWQGQANAMALANGSIIITDAMVNLAADTQELSAILLHEVGHVKHNHVMESIVSSSIVFVGLSVVFGDISALSDIILQGTMTGVSQSYSRQAELEADKYAAQQLTALYGSHEAMTEIFTKLEKQHQDGPSWLSTHPSFNERIEEISKNTPITD</sequence>
<accession>A0AAD4AF85</accession>
<dbReference type="AlphaFoldDB" id="A0AAD4AF85"/>
<evidence type="ECO:0000259" key="8">
    <source>
        <dbReference type="Pfam" id="PF01435"/>
    </source>
</evidence>
<comment type="similarity">
    <text evidence="6">Belongs to the peptidase M48 family.</text>
</comment>
<dbReference type="GO" id="GO:0004222">
    <property type="term" value="F:metalloendopeptidase activity"/>
    <property type="evidence" value="ECO:0007669"/>
    <property type="project" value="InterPro"/>
</dbReference>
<evidence type="ECO:0000256" key="5">
    <source>
        <dbReference type="ARBA" id="ARBA00023049"/>
    </source>
</evidence>
<reference evidence="9" key="1">
    <citation type="journal article" date="2012" name="J. Bacteriol.">
        <title>Genome sequences of type strains of seven species of the marine bacterium Pseudoalteromonas.</title>
        <authorList>
            <person name="Xie B.B."/>
            <person name="Shu Y.L."/>
            <person name="Qin Q.L."/>
            <person name="Rong J.C."/>
            <person name="Zhang X.Y."/>
            <person name="Chen X.L."/>
            <person name="Shi M."/>
            <person name="He H.L."/>
            <person name="Zhou B.C."/>
            <person name="Zhang Y.Z."/>
        </authorList>
    </citation>
    <scope>NUCLEOTIDE SEQUENCE</scope>
    <source>
        <strain evidence="9">DSM 8771</strain>
    </source>
</reference>
<dbReference type="RefSeq" id="WP_010364274.1">
    <property type="nucleotide sequence ID" value="NZ_AHBZ03000027.1"/>
</dbReference>
<dbReference type="GO" id="GO:0051603">
    <property type="term" value="P:proteolysis involved in protein catabolic process"/>
    <property type="evidence" value="ECO:0007669"/>
    <property type="project" value="TreeGrafter"/>
</dbReference>
<reference evidence="9" key="2">
    <citation type="submission" date="2015-03" db="EMBL/GenBank/DDBJ databases">
        <title>Genome sequence of Pseudoalteromonas citrea.</title>
        <authorList>
            <person name="Xie B.-B."/>
            <person name="Rong J.-C."/>
            <person name="Qin Q.-L."/>
            <person name="Zhang Y.-Z."/>
        </authorList>
    </citation>
    <scope>NUCLEOTIDE SEQUENCE</scope>
    <source>
        <strain evidence="9">DSM 8771</strain>
    </source>
</reference>
<evidence type="ECO:0000256" key="2">
    <source>
        <dbReference type="ARBA" id="ARBA00022723"/>
    </source>
</evidence>
<keyword evidence="7" id="KW-1133">Transmembrane helix</keyword>
<gene>
    <name evidence="9" type="ORF">PCIT_b0925</name>
</gene>
<evidence type="ECO:0000256" key="7">
    <source>
        <dbReference type="SAM" id="Phobius"/>
    </source>
</evidence>
<comment type="cofactor">
    <cofactor evidence="6">
        <name>Zn(2+)</name>
        <dbReference type="ChEBI" id="CHEBI:29105"/>
    </cofactor>
    <text evidence="6">Binds 1 zinc ion per subunit.</text>
</comment>
<dbReference type="Proteomes" id="UP000016487">
    <property type="component" value="Unassembled WGS sequence"/>
</dbReference>
<evidence type="ECO:0000256" key="4">
    <source>
        <dbReference type="ARBA" id="ARBA00022833"/>
    </source>
</evidence>
<keyword evidence="5 6" id="KW-0482">Metalloprotease</keyword>
<name>A0AAD4AF85_9GAMM</name>
<proteinExistence type="inferred from homology"/>
<dbReference type="PANTHER" id="PTHR22726">
    <property type="entry name" value="METALLOENDOPEPTIDASE OMA1"/>
    <property type="match status" value="1"/>
</dbReference>
<keyword evidence="1 6" id="KW-0645">Protease</keyword>
<evidence type="ECO:0000256" key="1">
    <source>
        <dbReference type="ARBA" id="ARBA00022670"/>
    </source>
</evidence>
<keyword evidence="2" id="KW-0479">Metal-binding</keyword>
<organism evidence="9 10">
    <name type="scientific">Pseudoalteromonas citrea</name>
    <dbReference type="NCBI Taxonomy" id="43655"/>
    <lineage>
        <taxon>Bacteria</taxon>
        <taxon>Pseudomonadati</taxon>
        <taxon>Pseudomonadota</taxon>
        <taxon>Gammaproteobacteria</taxon>
        <taxon>Alteromonadales</taxon>
        <taxon>Pseudoalteromonadaceae</taxon>
        <taxon>Pseudoalteromonas</taxon>
    </lineage>
</organism>
<dbReference type="GO" id="GO:0046872">
    <property type="term" value="F:metal ion binding"/>
    <property type="evidence" value="ECO:0007669"/>
    <property type="project" value="UniProtKB-KW"/>
</dbReference>
<dbReference type="InterPro" id="IPR051156">
    <property type="entry name" value="Mito/Outer_Membr_Metalloprot"/>
</dbReference>
<dbReference type="Pfam" id="PF01435">
    <property type="entry name" value="Peptidase_M48"/>
    <property type="match status" value="1"/>
</dbReference>
<evidence type="ECO:0000313" key="10">
    <source>
        <dbReference type="Proteomes" id="UP000016487"/>
    </source>
</evidence>